<evidence type="ECO:0000256" key="1">
    <source>
        <dbReference type="ARBA" id="ARBA00007092"/>
    </source>
</evidence>
<feature type="site" description="Transition state stabilizer" evidence="7">
    <location>
        <position position="150"/>
    </location>
</feature>
<feature type="binding site" evidence="6">
    <location>
        <position position="150"/>
    </location>
    <ligand>
        <name>Mg(2+)</name>
        <dbReference type="ChEBI" id="CHEBI:18420"/>
        <label>1</label>
    </ligand>
</feature>
<evidence type="ECO:0000256" key="7">
    <source>
        <dbReference type="PIRSR" id="PIRSR604808-3"/>
    </source>
</evidence>
<dbReference type="AlphaFoldDB" id="A0A2H0DXD7"/>
<evidence type="ECO:0000256" key="3">
    <source>
        <dbReference type="ARBA" id="ARBA00022801"/>
    </source>
</evidence>
<dbReference type="InterPro" id="IPR036691">
    <property type="entry name" value="Endo/exonu/phosph_ase_sf"/>
</dbReference>
<feature type="domain" description="Endonuclease/exonuclease/phosphatase" evidence="8">
    <location>
        <begin position="5"/>
        <end position="246"/>
    </location>
</feature>
<comment type="caution">
    <text evidence="9">The sequence shown here is derived from an EMBL/GenBank/DDBJ whole genome shotgun (WGS) entry which is preliminary data.</text>
</comment>
<dbReference type="PANTHER" id="PTHR22748">
    <property type="entry name" value="AP ENDONUCLEASE"/>
    <property type="match status" value="1"/>
</dbReference>
<evidence type="ECO:0000259" key="8">
    <source>
        <dbReference type="Pfam" id="PF03372"/>
    </source>
</evidence>
<evidence type="ECO:0000256" key="6">
    <source>
        <dbReference type="PIRSR" id="PIRSR604808-2"/>
    </source>
</evidence>
<dbReference type="GO" id="GO:0003906">
    <property type="term" value="F:DNA-(apurinic or apyrimidinic site) endonuclease activity"/>
    <property type="evidence" value="ECO:0007669"/>
    <property type="project" value="TreeGrafter"/>
</dbReference>
<reference evidence="9 10" key="1">
    <citation type="submission" date="2017-09" db="EMBL/GenBank/DDBJ databases">
        <title>Depth-based differentiation of microbial function through sediment-hosted aquifers and enrichment of novel symbionts in the deep terrestrial subsurface.</title>
        <authorList>
            <person name="Probst A.J."/>
            <person name="Ladd B."/>
            <person name="Jarett J.K."/>
            <person name="Geller-Mcgrath D.E."/>
            <person name="Sieber C.M."/>
            <person name="Emerson J.B."/>
            <person name="Anantharaman K."/>
            <person name="Thomas B.C."/>
            <person name="Malmstrom R."/>
            <person name="Stieglmeier M."/>
            <person name="Klingl A."/>
            <person name="Woyke T."/>
            <person name="Ryan C.M."/>
            <person name="Banfield J.F."/>
        </authorList>
    </citation>
    <scope>NUCLEOTIDE SEQUENCE [LARGE SCALE GENOMIC DNA]</scope>
    <source>
        <strain evidence="9">CG22_combo_CG10-13_8_21_14_all_43_18</strain>
    </source>
</reference>
<dbReference type="Pfam" id="PF03372">
    <property type="entry name" value="Exo_endo_phos"/>
    <property type="match status" value="1"/>
</dbReference>
<dbReference type="GO" id="GO:0003677">
    <property type="term" value="F:DNA binding"/>
    <property type="evidence" value="ECO:0007669"/>
    <property type="project" value="InterPro"/>
</dbReference>
<dbReference type="PROSITE" id="PS51435">
    <property type="entry name" value="AP_NUCLEASE_F1_4"/>
    <property type="match status" value="1"/>
</dbReference>
<dbReference type="GO" id="GO:0046872">
    <property type="term" value="F:metal ion binding"/>
    <property type="evidence" value="ECO:0007669"/>
    <property type="project" value="UniProtKB-KW"/>
</dbReference>
<evidence type="ECO:0000256" key="2">
    <source>
        <dbReference type="ARBA" id="ARBA00022723"/>
    </source>
</evidence>
<feature type="active site" description="Proton donor/acceptor" evidence="5">
    <location>
        <position position="148"/>
    </location>
</feature>
<feature type="binding site" evidence="6">
    <location>
        <position position="148"/>
    </location>
    <ligand>
        <name>Mg(2+)</name>
        <dbReference type="ChEBI" id="CHEBI:18420"/>
        <label>1</label>
    </ligand>
</feature>
<dbReference type="InterPro" id="IPR004808">
    <property type="entry name" value="AP_endonuc_1"/>
</dbReference>
<evidence type="ECO:0000313" key="9">
    <source>
        <dbReference type="EMBL" id="PIP86250.1"/>
    </source>
</evidence>
<dbReference type="PANTHER" id="PTHR22748:SF6">
    <property type="entry name" value="DNA-(APURINIC OR APYRIMIDINIC SITE) ENDONUCLEASE"/>
    <property type="match status" value="1"/>
</dbReference>
<feature type="site" description="Interaction with DNA substrate" evidence="7">
    <location>
        <position position="246"/>
    </location>
</feature>
<dbReference type="NCBIfam" id="TIGR00633">
    <property type="entry name" value="xth"/>
    <property type="match status" value="1"/>
</dbReference>
<feature type="binding site" evidence="6">
    <location>
        <position position="245"/>
    </location>
    <ligand>
        <name>Mg(2+)</name>
        <dbReference type="ChEBI" id="CHEBI:18420"/>
        <label>1</label>
    </ligand>
</feature>
<feature type="binding site" evidence="6">
    <location>
        <position position="35"/>
    </location>
    <ligand>
        <name>Mg(2+)</name>
        <dbReference type="ChEBI" id="CHEBI:18420"/>
        <label>1</label>
    </ligand>
</feature>
<dbReference type="GO" id="GO:0006284">
    <property type="term" value="P:base-excision repair"/>
    <property type="evidence" value="ECO:0007669"/>
    <property type="project" value="TreeGrafter"/>
</dbReference>
<dbReference type="NCBIfam" id="TIGR00195">
    <property type="entry name" value="exoDNase_III"/>
    <property type="match status" value="1"/>
</dbReference>
<proteinExistence type="inferred from homology"/>
<sequence>MRLSSWNVNGLRAVQRKGHWRPFIKKDFDIISLQETKAHPSQLSEELQNPSGYFSYFNSSDLRKGYSGVVIYSKEKALKSEKLKNLKIFDEEGRVLILHFKKFVLINAYFPMTGRDERLSYKLEFNDAILAKMERLKKEGKKIILCGDLNVAHEEIDLARPKENEGRAGFRPEERAWLDELVSLGYIDVFRHLYPRKKGIYTYWDLKTRARERNVGWRIDYFFISPGLIKDVNKFETLTNFYGSDHCPILLDINIQ</sequence>
<keyword evidence="2 6" id="KW-0479">Metal-binding</keyword>
<gene>
    <name evidence="9" type="primary">xth</name>
    <name evidence="9" type="ORF">COW82_03065</name>
</gene>
<dbReference type="GO" id="GO:0008311">
    <property type="term" value="F:double-stranded DNA 3'-5' DNA exonuclease activity"/>
    <property type="evidence" value="ECO:0007669"/>
    <property type="project" value="TreeGrafter"/>
</dbReference>
<protein>
    <submittedName>
        <fullName evidence="9">Exodeoxyribonuclease III</fullName>
    </submittedName>
</protein>
<dbReference type="PROSITE" id="PS00726">
    <property type="entry name" value="AP_NUCLEASE_F1_1"/>
    <property type="match status" value="1"/>
</dbReference>
<keyword evidence="4 6" id="KW-0460">Magnesium</keyword>
<dbReference type="SUPFAM" id="SSF56219">
    <property type="entry name" value="DNase I-like"/>
    <property type="match status" value="1"/>
</dbReference>
<keyword evidence="3" id="KW-0378">Hydrolase</keyword>
<comment type="similarity">
    <text evidence="1">Belongs to the DNA repair enzymes AP/ExoA family.</text>
</comment>
<evidence type="ECO:0000256" key="4">
    <source>
        <dbReference type="ARBA" id="ARBA00022842"/>
    </source>
</evidence>
<feature type="binding site" evidence="6">
    <location>
        <position position="7"/>
    </location>
    <ligand>
        <name>Mg(2+)</name>
        <dbReference type="ChEBI" id="CHEBI:18420"/>
        <label>1</label>
    </ligand>
</feature>
<feature type="active site" description="Proton acceptor" evidence="5">
    <location>
        <position position="246"/>
    </location>
</feature>
<evidence type="ECO:0000313" key="10">
    <source>
        <dbReference type="Proteomes" id="UP000231276"/>
    </source>
</evidence>
<name>A0A2H0DXD7_9BACT</name>
<dbReference type="Gene3D" id="3.60.10.10">
    <property type="entry name" value="Endonuclease/exonuclease/phosphatase"/>
    <property type="match status" value="1"/>
</dbReference>
<comment type="cofactor">
    <cofactor evidence="6">
        <name>Mg(2+)</name>
        <dbReference type="ChEBI" id="CHEBI:18420"/>
    </cofactor>
    <cofactor evidence="6">
        <name>Mn(2+)</name>
        <dbReference type="ChEBI" id="CHEBI:29035"/>
    </cofactor>
    <text evidence="6">Probably binds two magnesium or manganese ions per subunit.</text>
</comment>
<feature type="active site" evidence="5">
    <location>
        <position position="109"/>
    </location>
</feature>
<accession>A0A2H0DXD7</accession>
<organism evidence="9 10">
    <name type="scientific">Candidatus Campbellbacteria bacterium CG22_combo_CG10-13_8_21_14_all_43_18</name>
    <dbReference type="NCBI Taxonomy" id="1974530"/>
    <lineage>
        <taxon>Bacteria</taxon>
        <taxon>Candidatus Campbelliibacteriota</taxon>
    </lineage>
</organism>
<feature type="binding site" evidence="6">
    <location>
        <position position="246"/>
    </location>
    <ligand>
        <name>Mg(2+)</name>
        <dbReference type="ChEBI" id="CHEBI:18420"/>
        <label>1</label>
    </ligand>
</feature>
<dbReference type="GO" id="GO:0008081">
    <property type="term" value="F:phosphoric diester hydrolase activity"/>
    <property type="evidence" value="ECO:0007669"/>
    <property type="project" value="TreeGrafter"/>
</dbReference>
<dbReference type="InterPro" id="IPR020847">
    <property type="entry name" value="AP_endonuclease_F1_BS"/>
</dbReference>
<feature type="site" description="Important for catalytic activity" evidence="7">
    <location>
        <position position="220"/>
    </location>
</feature>
<keyword evidence="6" id="KW-0464">Manganese</keyword>
<dbReference type="Proteomes" id="UP000231276">
    <property type="component" value="Unassembled WGS sequence"/>
</dbReference>
<dbReference type="InterPro" id="IPR005135">
    <property type="entry name" value="Endo/exonuclease/phosphatase"/>
</dbReference>
<dbReference type="EMBL" id="PCTS01000043">
    <property type="protein sequence ID" value="PIP86250.1"/>
    <property type="molecule type" value="Genomic_DNA"/>
</dbReference>
<evidence type="ECO:0000256" key="5">
    <source>
        <dbReference type="PIRSR" id="PIRSR604808-1"/>
    </source>
</evidence>